<dbReference type="InterPro" id="IPR020568">
    <property type="entry name" value="Ribosomal_Su5_D2-typ_SF"/>
</dbReference>
<dbReference type="Pfam" id="PF00288">
    <property type="entry name" value="GHMP_kinases_N"/>
    <property type="match status" value="1"/>
</dbReference>
<dbReference type="EC" id="2.7.1.39" evidence="7 8"/>
<dbReference type="HAMAP" id="MF_00384">
    <property type="entry name" value="Homoser_kinase"/>
    <property type="match status" value="1"/>
</dbReference>
<dbReference type="PANTHER" id="PTHR20861:SF1">
    <property type="entry name" value="HOMOSERINE KINASE"/>
    <property type="match status" value="1"/>
</dbReference>
<keyword evidence="3 7" id="KW-0791">Threonine biosynthesis</keyword>
<comment type="subcellular location">
    <subcellularLocation>
        <location evidence="7">Cytoplasm</location>
    </subcellularLocation>
</comment>
<evidence type="ECO:0000256" key="2">
    <source>
        <dbReference type="ARBA" id="ARBA00022679"/>
    </source>
</evidence>
<keyword evidence="7" id="KW-0963">Cytoplasm</keyword>
<proteinExistence type="inferred from homology"/>
<dbReference type="Gene3D" id="3.30.230.10">
    <property type="match status" value="1"/>
</dbReference>
<evidence type="ECO:0000313" key="12">
    <source>
        <dbReference type="Proteomes" id="UP000011770"/>
    </source>
</evidence>
<dbReference type="UniPathway" id="UPA00050">
    <property type="reaction ID" value="UER00064"/>
</dbReference>
<dbReference type="InterPro" id="IPR014721">
    <property type="entry name" value="Ribsml_uS5_D2-typ_fold_subgr"/>
</dbReference>
<dbReference type="GO" id="GO:0005524">
    <property type="term" value="F:ATP binding"/>
    <property type="evidence" value="ECO:0007669"/>
    <property type="project" value="UniProtKB-UniRule"/>
</dbReference>
<dbReference type="NCBIfam" id="TIGR00191">
    <property type="entry name" value="thrB"/>
    <property type="match status" value="1"/>
</dbReference>
<dbReference type="InterPro" id="IPR036554">
    <property type="entry name" value="GHMP_kinase_C_sf"/>
</dbReference>
<comment type="function">
    <text evidence="7">Catalyzes the ATP-dependent phosphorylation of L-homoserine to L-homoserine phosphate.</text>
</comment>
<protein>
    <recommendedName>
        <fullName evidence="7 8">Homoserine kinase</fullName>
        <shortName evidence="7">HK</shortName>
        <shortName evidence="7">HSK</shortName>
        <ecNumber evidence="7 8">2.7.1.39</ecNumber>
    </recommendedName>
</protein>
<keyword evidence="9" id="KW-0812">Transmembrane</keyword>
<accession>M3GDA5</accession>
<dbReference type="GO" id="GO:0005737">
    <property type="term" value="C:cytoplasm"/>
    <property type="evidence" value="ECO:0007669"/>
    <property type="project" value="UniProtKB-SubCell"/>
</dbReference>
<dbReference type="PIRSF" id="PIRSF000676">
    <property type="entry name" value="Homoser_kin"/>
    <property type="match status" value="1"/>
</dbReference>
<sequence>MFLQLFEVNRFENLDFGRRKSNDGLIRREIVVVAFAIVLSICFHFFMSSIRQYSIRVPGTSANLGPGFDLFGLAFRIYNRFQFQFVPEREFKTSVKGMETLPFGPDEDLVLFSYQSYFKRFLPGMEPLPYSLLMNLELPIKGGLGSSASAAVAGVCAARFAHRNFYSRIPVPKENEFLFHLGQIEGHPDNTIPAYLGGFVFAYFNGNRLEYVKKKFPKKVRCFLIVPNLETSTHQSRKALPGSYAVEDVIFNMSRIATWMEFLDSGKISLLKLALEDRIHTPYRIHSGFELKPLLTEISKNLIGHSLSGSGPSVLLFSERNKAVRIEKILKEKVAEFVQKTHFDCQLLSLKVEEDGILESWKNIQIL</sequence>
<evidence type="ECO:0000256" key="4">
    <source>
        <dbReference type="ARBA" id="ARBA00022741"/>
    </source>
</evidence>
<feature type="binding site" evidence="7">
    <location>
        <begin position="139"/>
        <end position="149"/>
    </location>
    <ligand>
        <name>ATP</name>
        <dbReference type="ChEBI" id="CHEBI:30616"/>
    </ligand>
</feature>
<evidence type="ECO:0000259" key="10">
    <source>
        <dbReference type="Pfam" id="PF00288"/>
    </source>
</evidence>
<gene>
    <name evidence="7 11" type="primary">thrB</name>
    <name evidence="11" type="ORF">LEP1GSC188_4385</name>
</gene>
<feature type="transmembrane region" description="Helical" evidence="9">
    <location>
        <begin position="30"/>
        <end position="47"/>
    </location>
</feature>
<evidence type="ECO:0000256" key="6">
    <source>
        <dbReference type="ARBA" id="ARBA00022840"/>
    </source>
</evidence>
<evidence type="ECO:0000256" key="3">
    <source>
        <dbReference type="ARBA" id="ARBA00022697"/>
    </source>
</evidence>
<comment type="caution">
    <text evidence="11">The sequence shown here is derived from an EMBL/GenBank/DDBJ whole genome shotgun (WGS) entry which is preliminary data.</text>
</comment>
<comment type="similarity">
    <text evidence="7">Belongs to the GHMP kinase family. Homoserine kinase subfamily.</text>
</comment>
<keyword evidence="5 7" id="KW-0418">Kinase</keyword>
<keyword evidence="6 7" id="KW-0067">ATP-binding</keyword>
<dbReference type="InterPro" id="IPR006204">
    <property type="entry name" value="GHMP_kinase_N_dom"/>
</dbReference>
<dbReference type="PRINTS" id="PR00958">
    <property type="entry name" value="HOMSERKINASE"/>
</dbReference>
<dbReference type="AlphaFoldDB" id="M3GDA5"/>
<comment type="pathway">
    <text evidence="7">Amino-acid biosynthesis; L-threonine biosynthesis; L-threonine from L-aspartate: step 4/5.</text>
</comment>
<evidence type="ECO:0000256" key="7">
    <source>
        <dbReference type="HAMAP-Rule" id="MF_00384"/>
    </source>
</evidence>
<keyword evidence="9" id="KW-0472">Membrane</keyword>
<reference evidence="11 12" key="1">
    <citation type="submission" date="2013-01" db="EMBL/GenBank/DDBJ databases">
        <authorList>
            <person name="Harkins D.M."/>
            <person name="Durkin A.S."/>
            <person name="Brinkac L.M."/>
            <person name="Haft D.H."/>
            <person name="Selengut J.D."/>
            <person name="Sanka R."/>
            <person name="DePew J."/>
            <person name="Purushe J."/>
            <person name="Tulsiani S.M."/>
            <person name="Graham G.C."/>
            <person name="Burns M.-A."/>
            <person name="Dohnt M.F."/>
            <person name="Smythe L.D."/>
            <person name="McKay D.B."/>
            <person name="Craig S.B."/>
            <person name="Vinetz J.M."/>
            <person name="Sutton G.G."/>
            <person name="Nierman W.C."/>
            <person name="Fouts D.E."/>
        </authorList>
    </citation>
    <scope>NUCLEOTIDE SEQUENCE [LARGE SCALE GENOMIC DNA]</scope>
    <source>
        <strain evidence="11 12">LT2116</strain>
    </source>
</reference>
<evidence type="ECO:0000256" key="9">
    <source>
        <dbReference type="SAM" id="Phobius"/>
    </source>
</evidence>
<feature type="domain" description="GHMP kinase N-terminal" evidence="10">
    <location>
        <begin position="128"/>
        <end position="198"/>
    </location>
</feature>
<keyword evidence="4 7" id="KW-0547">Nucleotide-binding</keyword>
<evidence type="ECO:0000256" key="1">
    <source>
        <dbReference type="ARBA" id="ARBA00022605"/>
    </source>
</evidence>
<dbReference type="SUPFAM" id="SSF54211">
    <property type="entry name" value="Ribosomal protein S5 domain 2-like"/>
    <property type="match status" value="1"/>
</dbReference>
<keyword evidence="2 7" id="KW-0808">Transferase</keyword>
<comment type="catalytic activity">
    <reaction evidence="7">
        <text>L-homoserine + ATP = O-phospho-L-homoserine + ADP + H(+)</text>
        <dbReference type="Rhea" id="RHEA:13985"/>
        <dbReference type="ChEBI" id="CHEBI:15378"/>
        <dbReference type="ChEBI" id="CHEBI:30616"/>
        <dbReference type="ChEBI" id="CHEBI:57476"/>
        <dbReference type="ChEBI" id="CHEBI:57590"/>
        <dbReference type="ChEBI" id="CHEBI:456216"/>
        <dbReference type="EC" id="2.7.1.39"/>
    </reaction>
</comment>
<dbReference type="EMBL" id="AHOR02000010">
    <property type="protein sequence ID" value="EMF83909.1"/>
    <property type="molecule type" value="Genomic_DNA"/>
</dbReference>
<dbReference type="GO" id="GO:0004413">
    <property type="term" value="F:homoserine kinase activity"/>
    <property type="evidence" value="ECO:0007669"/>
    <property type="project" value="UniProtKB-UniRule"/>
</dbReference>
<dbReference type="Proteomes" id="UP000011770">
    <property type="component" value="Unassembled WGS sequence"/>
</dbReference>
<dbReference type="SUPFAM" id="SSF55060">
    <property type="entry name" value="GHMP Kinase, C-terminal domain"/>
    <property type="match status" value="1"/>
</dbReference>
<evidence type="ECO:0000256" key="8">
    <source>
        <dbReference type="NCBIfam" id="TIGR00191"/>
    </source>
</evidence>
<dbReference type="PANTHER" id="PTHR20861">
    <property type="entry name" value="HOMOSERINE/4-DIPHOSPHOCYTIDYL-2-C-METHYL-D-ERYTHRITOL KINASE"/>
    <property type="match status" value="1"/>
</dbReference>
<keyword evidence="9" id="KW-1133">Transmembrane helix</keyword>
<organism evidence="11 12">
    <name type="scientific">Leptospira weilii serovar Topaz str. LT2116</name>
    <dbReference type="NCBI Taxonomy" id="1088540"/>
    <lineage>
        <taxon>Bacteria</taxon>
        <taxon>Pseudomonadati</taxon>
        <taxon>Spirochaetota</taxon>
        <taxon>Spirochaetia</taxon>
        <taxon>Leptospirales</taxon>
        <taxon>Leptospiraceae</taxon>
        <taxon>Leptospira</taxon>
    </lineage>
</organism>
<keyword evidence="1 7" id="KW-0028">Amino-acid biosynthesis</keyword>
<evidence type="ECO:0000313" key="11">
    <source>
        <dbReference type="EMBL" id="EMF83909.1"/>
    </source>
</evidence>
<dbReference type="Gene3D" id="3.30.70.890">
    <property type="entry name" value="GHMP kinase, C-terminal domain"/>
    <property type="match status" value="1"/>
</dbReference>
<dbReference type="InterPro" id="IPR000870">
    <property type="entry name" value="Homoserine_kinase"/>
</dbReference>
<name>M3GDA5_9LEPT</name>
<dbReference type="GO" id="GO:0009088">
    <property type="term" value="P:threonine biosynthetic process"/>
    <property type="evidence" value="ECO:0007669"/>
    <property type="project" value="UniProtKB-UniRule"/>
</dbReference>
<evidence type="ECO:0000256" key="5">
    <source>
        <dbReference type="ARBA" id="ARBA00022777"/>
    </source>
</evidence>